<evidence type="ECO:0000313" key="3">
    <source>
        <dbReference type="Proteomes" id="UP000004047"/>
    </source>
</evidence>
<proteinExistence type="predicted"/>
<feature type="transmembrane region" description="Helical" evidence="1">
    <location>
        <begin position="120"/>
        <end position="138"/>
    </location>
</feature>
<keyword evidence="1" id="KW-0812">Transmembrane</keyword>
<dbReference type="EMBL" id="CAIQ01000457">
    <property type="protein sequence ID" value="CCI38605.1"/>
    <property type="molecule type" value="Genomic_DNA"/>
</dbReference>
<feature type="transmembrane region" description="Helical" evidence="1">
    <location>
        <begin position="57"/>
        <end position="78"/>
    </location>
</feature>
<protein>
    <submittedName>
        <fullName evidence="2">Genome sequencing data, contig C319</fullName>
    </submittedName>
</protein>
<reference evidence="2 3" key="1">
    <citation type="submission" date="2012-04" db="EMBL/GenBank/DDBJ databases">
        <authorList>
            <person name="Genoscope - CEA"/>
        </authorList>
    </citation>
    <scope>NUCLEOTIDE SEQUENCE [LARGE SCALE GENOMIC DNA]</scope>
    <source>
        <strain evidence="2 3">9701</strain>
    </source>
</reference>
<keyword evidence="1" id="KW-1133">Transmembrane helix</keyword>
<keyword evidence="1" id="KW-0472">Membrane</keyword>
<name>I4IWD1_MICAE</name>
<accession>I4IWD1</accession>
<feature type="transmembrane region" description="Helical" evidence="1">
    <location>
        <begin position="16"/>
        <end position="36"/>
    </location>
</feature>
<gene>
    <name evidence="2" type="ORF">MICAK_510004</name>
</gene>
<dbReference type="Proteomes" id="UP000004047">
    <property type="component" value="Unassembled WGS sequence"/>
</dbReference>
<dbReference type="HOGENOM" id="CLU_1794282_0_0_3"/>
<organism evidence="2 3">
    <name type="scientific">Microcystis aeruginosa PCC 9701</name>
    <dbReference type="NCBI Taxonomy" id="721123"/>
    <lineage>
        <taxon>Bacteria</taxon>
        <taxon>Bacillati</taxon>
        <taxon>Cyanobacteriota</taxon>
        <taxon>Cyanophyceae</taxon>
        <taxon>Oscillatoriophycideae</taxon>
        <taxon>Chroococcales</taxon>
        <taxon>Microcystaceae</taxon>
        <taxon>Microcystis</taxon>
    </lineage>
</organism>
<sequence>MQDFANIFAYLPRKLAATWLVLSLTVMLLLQTIIFINHGGQIEKIVTSKTNAHDPRSATIINLIYGLILLFFVGYNHIPMSTTWVFLGLLGGREISLTLTRETPNLAATGKLVLGDALKAFIGMIVSVAIALALPLLAQKLNYL</sequence>
<evidence type="ECO:0000256" key="1">
    <source>
        <dbReference type="SAM" id="Phobius"/>
    </source>
</evidence>
<dbReference type="AlphaFoldDB" id="I4IWD1"/>
<comment type="caution">
    <text evidence="2">The sequence shown here is derived from an EMBL/GenBank/DDBJ whole genome shotgun (WGS) entry which is preliminary data.</text>
</comment>
<evidence type="ECO:0000313" key="2">
    <source>
        <dbReference type="EMBL" id="CCI38605.1"/>
    </source>
</evidence>